<dbReference type="Pfam" id="PF16344">
    <property type="entry name" value="FecR_C"/>
    <property type="match status" value="1"/>
</dbReference>
<dbReference type="Gene3D" id="3.55.50.30">
    <property type="match status" value="1"/>
</dbReference>
<reference evidence="3 4" key="1">
    <citation type="submission" date="2020-08" db="EMBL/GenBank/DDBJ databases">
        <title>Genomic Encyclopedia of Type Strains, Phase IV (KMG-IV): sequencing the most valuable type-strain genomes for metagenomic binning, comparative biology and taxonomic classification.</title>
        <authorList>
            <person name="Goeker M."/>
        </authorList>
    </citation>
    <scope>NUCLEOTIDE SEQUENCE [LARGE SCALE GENOMIC DNA]</scope>
    <source>
        <strain evidence="3 4">DSM 29007</strain>
    </source>
</reference>
<evidence type="ECO:0000313" key="4">
    <source>
        <dbReference type="Proteomes" id="UP000582837"/>
    </source>
</evidence>
<dbReference type="PANTHER" id="PTHR30273:SF2">
    <property type="entry name" value="PROTEIN FECR"/>
    <property type="match status" value="1"/>
</dbReference>
<organism evidence="3 4">
    <name type="scientific">Longimicrobium terrae</name>
    <dbReference type="NCBI Taxonomy" id="1639882"/>
    <lineage>
        <taxon>Bacteria</taxon>
        <taxon>Pseudomonadati</taxon>
        <taxon>Gemmatimonadota</taxon>
        <taxon>Longimicrobiia</taxon>
        <taxon>Longimicrobiales</taxon>
        <taxon>Longimicrobiaceae</taxon>
        <taxon>Longimicrobium</taxon>
    </lineage>
</organism>
<protein>
    <submittedName>
        <fullName evidence="3">Ferric-dicitrate binding protein FerR (Iron transport regulator)</fullName>
    </submittedName>
</protein>
<dbReference type="GO" id="GO:0016989">
    <property type="term" value="F:sigma factor antagonist activity"/>
    <property type="evidence" value="ECO:0007669"/>
    <property type="project" value="TreeGrafter"/>
</dbReference>
<dbReference type="PANTHER" id="PTHR30273">
    <property type="entry name" value="PERIPLASMIC SIGNAL SENSOR AND SIGMA FACTOR ACTIVATOR FECR-RELATED"/>
    <property type="match status" value="1"/>
</dbReference>
<keyword evidence="4" id="KW-1185">Reference proteome</keyword>
<evidence type="ECO:0000313" key="3">
    <source>
        <dbReference type="EMBL" id="MBB6072442.1"/>
    </source>
</evidence>
<sequence>MYPIHRRRGPTMRMEFDDGPDGDEGWWASLARYLAGESGGAEAAAVEAWAAASAANRELLDEMRETWSAARGEPRWDTEAAFTRVRARIAAAEPEPAPVRVIPLRRPARRSASPWLRAAAAAVLLLAGAGAVRELDLVSSHAPAPLVREVATPAGTRARIVLADGTEVQLGPGSRLRYPAEFGGGERRVMLEGEGYFHVARDERRPFRVHAAGSVTRVLGTRFGVSTSSAGVRVVVEEGRVAFGRGNEPAAAGGVELTAGWSARMAGGAVGAPERVNAARALGWTEGRLGFEDAPLTEVASALERWYGTRVRLAVPGADTMRLTADLSGASLAEALEIVGVSLSLDVRAEDSGVVIRPGA</sequence>
<proteinExistence type="predicted"/>
<feature type="domain" description="FecR protein" evidence="1">
    <location>
        <begin position="149"/>
        <end position="241"/>
    </location>
</feature>
<name>A0A841H3A9_9BACT</name>
<dbReference type="InterPro" id="IPR032508">
    <property type="entry name" value="FecR_C"/>
</dbReference>
<dbReference type="PIRSF" id="PIRSF018266">
    <property type="entry name" value="FecR"/>
    <property type="match status" value="1"/>
</dbReference>
<feature type="domain" description="Protein FecR C-terminal" evidence="2">
    <location>
        <begin position="289"/>
        <end position="356"/>
    </location>
</feature>
<dbReference type="EMBL" id="JACHIA010000015">
    <property type="protein sequence ID" value="MBB6072442.1"/>
    <property type="molecule type" value="Genomic_DNA"/>
</dbReference>
<accession>A0A841H3A9</accession>
<dbReference type="InterPro" id="IPR006860">
    <property type="entry name" value="FecR"/>
</dbReference>
<dbReference type="Pfam" id="PF04773">
    <property type="entry name" value="FecR"/>
    <property type="match status" value="1"/>
</dbReference>
<dbReference type="RefSeq" id="WP_170038324.1">
    <property type="nucleotide sequence ID" value="NZ_JABDTL010000002.1"/>
</dbReference>
<comment type="caution">
    <text evidence="3">The sequence shown here is derived from an EMBL/GenBank/DDBJ whole genome shotgun (WGS) entry which is preliminary data.</text>
</comment>
<gene>
    <name evidence="3" type="ORF">HNQ61_004104</name>
</gene>
<dbReference type="Gene3D" id="2.60.120.1440">
    <property type="match status" value="1"/>
</dbReference>
<evidence type="ECO:0000259" key="2">
    <source>
        <dbReference type="Pfam" id="PF16344"/>
    </source>
</evidence>
<dbReference type="AlphaFoldDB" id="A0A841H3A9"/>
<dbReference type="InterPro" id="IPR012373">
    <property type="entry name" value="Ferrdict_sens_TM"/>
</dbReference>
<dbReference type="Proteomes" id="UP000582837">
    <property type="component" value="Unassembled WGS sequence"/>
</dbReference>
<evidence type="ECO:0000259" key="1">
    <source>
        <dbReference type="Pfam" id="PF04773"/>
    </source>
</evidence>